<feature type="domain" description="Small EDRK-rich factor-like N-terminal" evidence="2">
    <location>
        <begin position="1"/>
        <end position="37"/>
    </location>
</feature>
<sequence>MTRGNQRDKAREAAQKKAAAQKKGNSMSGTEMQRAKETAAEIMRQKQAAGDRGQEECRGSGRLQEEVKQRCRGGGGGGGEYWKGPVVVYHSRRIVPFDLPAPPVSGRRAAADSFRCSGTLIHAAPSVRLLFHHAASGHLRREGDG</sequence>
<evidence type="ECO:0000256" key="1">
    <source>
        <dbReference type="SAM" id="MobiDB-lite"/>
    </source>
</evidence>
<feature type="region of interest" description="Disordered" evidence="1">
    <location>
        <begin position="1"/>
        <end position="76"/>
    </location>
</feature>
<accession>A0AAX4IDZ4</accession>
<dbReference type="Pfam" id="PF04419">
    <property type="entry name" value="SERF-like_N"/>
    <property type="match status" value="1"/>
</dbReference>
<proteinExistence type="predicted"/>
<protein>
    <submittedName>
        <fullName evidence="3">Small EDRK-rich factor-like protein</fullName>
    </submittedName>
</protein>
<organism evidence="3 4">
    <name type="scientific">Colletotrichum destructivum</name>
    <dbReference type="NCBI Taxonomy" id="34406"/>
    <lineage>
        <taxon>Eukaryota</taxon>
        <taxon>Fungi</taxon>
        <taxon>Dikarya</taxon>
        <taxon>Ascomycota</taxon>
        <taxon>Pezizomycotina</taxon>
        <taxon>Sordariomycetes</taxon>
        <taxon>Hypocreomycetidae</taxon>
        <taxon>Glomerellales</taxon>
        <taxon>Glomerellaceae</taxon>
        <taxon>Colletotrichum</taxon>
        <taxon>Colletotrichum destructivum species complex</taxon>
    </lineage>
</organism>
<dbReference type="RefSeq" id="XP_062778813.1">
    <property type="nucleotide sequence ID" value="XM_062922762.1"/>
</dbReference>
<dbReference type="EMBL" id="CP137308">
    <property type="protein sequence ID" value="WQF81589.1"/>
    <property type="molecule type" value="Genomic_DNA"/>
</dbReference>
<dbReference type="GeneID" id="87943106"/>
<dbReference type="InterPro" id="IPR007513">
    <property type="entry name" value="SERF-like_N"/>
</dbReference>
<keyword evidence="4" id="KW-1185">Reference proteome</keyword>
<name>A0AAX4IDZ4_9PEZI</name>
<dbReference type="Proteomes" id="UP001322277">
    <property type="component" value="Chromosome 4"/>
</dbReference>
<evidence type="ECO:0000313" key="4">
    <source>
        <dbReference type="Proteomes" id="UP001322277"/>
    </source>
</evidence>
<evidence type="ECO:0000259" key="2">
    <source>
        <dbReference type="Pfam" id="PF04419"/>
    </source>
</evidence>
<feature type="compositionally biased region" description="Basic and acidic residues" evidence="1">
    <location>
        <begin position="52"/>
        <end position="69"/>
    </location>
</feature>
<feature type="compositionally biased region" description="Basic and acidic residues" evidence="1">
    <location>
        <begin position="1"/>
        <end position="15"/>
    </location>
</feature>
<reference evidence="4" key="1">
    <citation type="journal article" date="2023" name="bioRxiv">
        <title>Complete genome of the Medicago anthracnose fungus, Colletotrichum destructivum, reveals a mini-chromosome-like region within a core chromosome.</title>
        <authorList>
            <person name="Lapalu N."/>
            <person name="Simon A."/>
            <person name="Lu A."/>
            <person name="Plaumann P.-L."/>
            <person name="Amselem J."/>
            <person name="Pigne S."/>
            <person name="Auger A."/>
            <person name="Koch C."/>
            <person name="Dallery J.-F."/>
            <person name="O'Connell R.J."/>
        </authorList>
    </citation>
    <scope>NUCLEOTIDE SEQUENCE [LARGE SCALE GENOMIC DNA]</scope>
    <source>
        <strain evidence="4">CBS 520.97</strain>
    </source>
</reference>
<evidence type="ECO:0000313" key="3">
    <source>
        <dbReference type="EMBL" id="WQF81589.1"/>
    </source>
</evidence>
<dbReference type="KEGG" id="cdet:87943106"/>
<gene>
    <name evidence="3" type="ORF">CDEST_06603</name>
</gene>
<dbReference type="AlphaFoldDB" id="A0AAX4IDZ4"/>